<proteinExistence type="inferred from homology"/>
<evidence type="ECO:0000256" key="2">
    <source>
        <dbReference type="ARBA" id="ARBA00005346"/>
    </source>
</evidence>
<dbReference type="EMBL" id="JACSQG010000010">
    <property type="protein sequence ID" value="MBD7978612.1"/>
    <property type="molecule type" value="Genomic_DNA"/>
</dbReference>
<protein>
    <submittedName>
        <fullName evidence="10">Monovalent cation/H+ antiporter subunit D</fullName>
    </submittedName>
</protein>
<dbReference type="PRINTS" id="PR01437">
    <property type="entry name" value="NUOXDRDTASE4"/>
</dbReference>
<comment type="caution">
    <text evidence="10">The sequence shown here is derived from an EMBL/GenBank/DDBJ whole genome shotgun (WGS) entry which is preliminary data.</text>
</comment>
<evidence type="ECO:0000313" key="10">
    <source>
        <dbReference type="EMBL" id="MBD7978612.1"/>
    </source>
</evidence>
<accession>A0ABR8TS69</accession>
<feature type="transmembrane region" description="Helical" evidence="8">
    <location>
        <begin position="241"/>
        <end position="263"/>
    </location>
</feature>
<feature type="transmembrane region" description="Helical" evidence="8">
    <location>
        <begin position="203"/>
        <end position="229"/>
    </location>
</feature>
<dbReference type="InterPro" id="IPR050586">
    <property type="entry name" value="CPA3_Na-H_Antiporter_D"/>
</dbReference>
<keyword evidence="4 7" id="KW-0812">Transmembrane</keyword>
<feature type="domain" description="NADH:quinone oxidoreductase/Mrp antiporter transmembrane" evidence="9">
    <location>
        <begin position="126"/>
        <end position="423"/>
    </location>
</feature>
<name>A0ABR8TS69_9PSED</name>
<feature type="transmembrane region" description="Helical" evidence="8">
    <location>
        <begin position="161"/>
        <end position="183"/>
    </location>
</feature>
<reference evidence="10 11" key="1">
    <citation type="submission" date="2020-08" db="EMBL/GenBank/DDBJ databases">
        <title>A Genomic Blueprint of the Chicken Gut Microbiome.</title>
        <authorList>
            <person name="Gilroy R."/>
            <person name="Ravi A."/>
            <person name="Getino M."/>
            <person name="Pursley I."/>
            <person name="Horton D.L."/>
            <person name="Alikhan N.-F."/>
            <person name="Baker D."/>
            <person name="Gharbi K."/>
            <person name="Hall N."/>
            <person name="Watson M."/>
            <person name="Adriaenssens E.M."/>
            <person name="Foster-Nyarko E."/>
            <person name="Jarju S."/>
            <person name="Secka A."/>
            <person name="Antonio M."/>
            <person name="Oren A."/>
            <person name="Chaudhuri R."/>
            <person name="La Ragione R.M."/>
            <person name="Hildebrand F."/>
            <person name="Pallen M.J."/>
        </authorList>
    </citation>
    <scope>NUCLEOTIDE SEQUENCE [LARGE SCALE GENOMIC DNA]</scope>
    <source>
        <strain evidence="10 11">Sa2CUA2</strain>
    </source>
</reference>
<organism evidence="10 11">
    <name type="scientific">Serpens gallinarum</name>
    <dbReference type="NCBI Taxonomy" id="2763075"/>
    <lineage>
        <taxon>Bacteria</taxon>
        <taxon>Pseudomonadati</taxon>
        <taxon>Pseudomonadota</taxon>
        <taxon>Gammaproteobacteria</taxon>
        <taxon>Pseudomonadales</taxon>
        <taxon>Pseudomonadaceae</taxon>
        <taxon>Pseudomonas</taxon>
    </lineage>
</organism>
<comment type="subcellular location">
    <subcellularLocation>
        <location evidence="1">Cell membrane</location>
        <topology evidence="1">Multi-pass membrane protein</topology>
    </subcellularLocation>
    <subcellularLocation>
        <location evidence="7">Membrane</location>
        <topology evidence="7">Multi-pass membrane protein</topology>
    </subcellularLocation>
</comment>
<feature type="transmembrane region" description="Helical" evidence="8">
    <location>
        <begin position="411"/>
        <end position="431"/>
    </location>
</feature>
<gene>
    <name evidence="10" type="ORF">H9642_15615</name>
</gene>
<comment type="similarity">
    <text evidence="2">Belongs to the CPA3 antiporters (TC 2.A.63) subunit D family.</text>
</comment>
<keyword evidence="5 8" id="KW-1133">Transmembrane helix</keyword>
<keyword evidence="3" id="KW-1003">Cell membrane</keyword>
<keyword evidence="6 8" id="KW-0472">Membrane</keyword>
<feature type="transmembrane region" description="Helical" evidence="8">
    <location>
        <begin position="278"/>
        <end position="296"/>
    </location>
</feature>
<dbReference type="PANTHER" id="PTHR42703:SF1">
    <property type="entry name" value="NA(+)_H(+) ANTIPORTER SUBUNIT D1"/>
    <property type="match status" value="1"/>
</dbReference>
<evidence type="ECO:0000256" key="4">
    <source>
        <dbReference type="ARBA" id="ARBA00022692"/>
    </source>
</evidence>
<feature type="transmembrane region" description="Helical" evidence="8">
    <location>
        <begin position="32"/>
        <end position="50"/>
    </location>
</feature>
<evidence type="ECO:0000256" key="7">
    <source>
        <dbReference type="RuleBase" id="RU000320"/>
    </source>
</evidence>
<evidence type="ECO:0000256" key="1">
    <source>
        <dbReference type="ARBA" id="ARBA00004651"/>
    </source>
</evidence>
<feature type="transmembrane region" description="Helical" evidence="8">
    <location>
        <begin position="108"/>
        <end position="125"/>
    </location>
</feature>
<feature type="transmembrane region" description="Helical" evidence="8">
    <location>
        <begin position="451"/>
        <end position="471"/>
    </location>
</feature>
<dbReference type="PANTHER" id="PTHR42703">
    <property type="entry name" value="NADH DEHYDROGENASE"/>
    <property type="match status" value="1"/>
</dbReference>
<feature type="transmembrane region" description="Helical" evidence="8">
    <location>
        <begin position="303"/>
        <end position="321"/>
    </location>
</feature>
<dbReference type="RefSeq" id="WP_251837396.1">
    <property type="nucleotide sequence ID" value="NZ_JACSQG010000010.1"/>
</dbReference>
<evidence type="ECO:0000259" key="9">
    <source>
        <dbReference type="Pfam" id="PF00361"/>
    </source>
</evidence>
<feature type="transmembrane region" description="Helical" evidence="8">
    <location>
        <begin position="368"/>
        <end position="391"/>
    </location>
</feature>
<evidence type="ECO:0000256" key="8">
    <source>
        <dbReference type="SAM" id="Phobius"/>
    </source>
</evidence>
<feature type="transmembrane region" description="Helical" evidence="8">
    <location>
        <begin position="327"/>
        <end position="347"/>
    </location>
</feature>
<feature type="transmembrane region" description="Helical" evidence="8">
    <location>
        <begin position="6"/>
        <end position="25"/>
    </location>
</feature>
<keyword evidence="11" id="KW-1185">Reference proteome</keyword>
<dbReference type="Pfam" id="PF00361">
    <property type="entry name" value="Proton_antipo_M"/>
    <property type="match status" value="1"/>
</dbReference>
<evidence type="ECO:0000256" key="3">
    <source>
        <dbReference type="ARBA" id="ARBA00022475"/>
    </source>
</evidence>
<dbReference type="Proteomes" id="UP000611945">
    <property type="component" value="Unassembled WGS sequence"/>
</dbReference>
<feature type="transmembrane region" description="Helical" evidence="8">
    <location>
        <begin position="131"/>
        <end position="149"/>
    </location>
</feature>
<evidence type="ECO:0000256" key="5">
    <source>
        <dbReference type="ARBA" id="ARBA00022989"/>
    </source>
</evidence>
<feature type="transmembrane region" description="Helical" evidence="8">
    <location>
        <begin position="70"/>
        <end position="96"/>
    </location>
</feature>
<evidence type="ECO:0000313" key="11">
    <source>
        <dbReference type="Proteomes" id="UP000611945"/>
    </source>
</evidence>
<sequence length="500" mass="52599">MTHALILPLILPLLFGSLLLVTHGINRSFKRCVSMLATWAQIPLAIWLVYMAGDGQLRIYALGNWEPPFGIILLLDRLSALMLLLSAVLASFALLYACRGDDQRGPNFHALFQFQLLGINGAFMTGDLFNLFVFFEILLIASYALLMHGNGAARVRAGMHYVVLNLVGSSFFLIGVGTLYGLLGTLNMADLAQRVANADAELAPLLSVAGLLLLVVFGLKAAILPLYFWLPRAYAAATAPVAALFAIMTKVGIYVILRVYTLIFGNEAGAVAGLANDWLWPLALLTLAAGACGALAARSLQGVVAYLVVVSVGTLLAVITLGTPESYAAALYYLLHSTLICGGLFLLADLVARQRGEFAGALQQGPTLYNAAVLGGLFFAGAISVAGLPPFAGFLGKVMLLRSAGTGMAALQLWSVVLVGSLVTIIALSRAGSTVFWRGSGEPASTTRYDAGRLVATLGLMLASVALVLAAGPLQHYLNATAAQLLDLAPYMQLIGGGTP</sequence>
<dbReference type="NCBIfam" id="NF009309">
    <property type="entry name" value="PRK12666.1"/>
    <property type="match status" value="1"/>
</dbReference>
<dbReference type="InterPro" id="IPR001750">
    <property type="entry name" value="ND/Mrp_TM"/>
</dbReference>
<dbReference type="InterPro" id="IPR003918">
    <property type="entry name" value="NADH_UbQ_OxRdtase"/>
</dbReference>
<evidence type="ECO:0000256" key="6">
    <source>
        <dbReference type="ARBA" id="ARBA00023136"/>
    </source>
</evidence>